<dbReference type="AlphaFoldDB" id="A0A0L0G5B4"/>
<feature type="compositionally biased region" description="Polar residues" evidence="1">
    <location>
        <begin position="55"/>
        <end position="74"/>
    </location>
</feature>
<evidence type="ECO:0000313" key="3">
    <source>
        <dbReference type="Proteomes" id="UP000054560"/>
    </source>
</evidence>
<proteinExistence type="predicted"/>
<feature type="region of interest" description="Disordered" evidence="1">
    <location>
        <begin position="1"/>
        <end position="88"/>
    </location>
</feature>
<dbReference type="RefSeq" id="XP_014158001.1">
    <property type="nucleotide sequence ID" value="XM_014302526.1"/>
</dbReference>
<protein>
    <submittedName>
        <fullName evidence="2">Uncharacterized protein</fullName>
    </submittedName>
</protein>
<evidence type="ECO:0000256" key="1">
    <source>
        <dbReference type="SAM" id="MobiDB-lite"/>
    </source>
</evidence>
<keyword evidence="3" id="KW-1185">Reference proteome</keyword>
<reference evidence="2 3" key="1">
    <citation type="submission" date="2011-02" db="EMBL/GenBank/DDBJ databases">
        <title>The Genome Sequence of Sphaeroforma arctica JP610.</title>
        <authorList>
            <consortium name="The Broad Institute Genome Sequencing Platform"/>
            <person name="Russ C."/>
            <person name="Cuomo C."/>
            <person name="Young S.K."/>
            <person name="Zeng Q."/>
            <person name="Gargeya S."/>
            <person name="Alvarado L."/>
            <person name="Berlin A."/>
            <person name="Chapman S.B."/>
            <person name="Chen Z."/>
            <person name="Freedman E."/>
            <person name="Gellesch M."/>
            <person name="Goldberg J."/>
            <person name="Griggs A."/>
            <person name="Gujja S."/>
            <person name="Heilman E."/>
            <person name="Heiman D."/>
            <person name="Howarth C."/>
            <person name="Mehta T."/>
            <person name="Neiman D."/>
            <person name="Pearson M."/>
            <person name="Roberts A."/>
            <person name="Saif S."/>
            <person name="Shea T."/>
            <person name="Shenoy N."/>
            <person name="Sisk P."/>
            <person name="Stolte C."/>
            <person name="Sykes S."/>
            <person name="White J."/>
            <person name="Yandava C."/>
            <person name="Burger G."/>
            <person name="Gray M.W."/>
            <person name="Holland P.W.H."/>
            <person name="King N."/>
            <person name="Lang F.B.F."/>
            <person name="Roger A.J."/>
            <person name="Ruiz-Trillo I."/>
            <person name="Haas B."/>
            <person name="Nusbaum C."/>
            <person name="Birren B."/>
        </authorList>
    </citation>
    <scope>NUCLEOTIDE SEQUENCE [LARGE SCALE GENOMIC DNA]</scope>
    <source>
        <strain evidence="2 3">JP610</strain>
    </source>
</reference>
<feature type="compositionally biased region" description="Basic and acidic residues" evidence="1">
    <location>
        <begin position="75"/>
        <end position="88"/>
    </location>
</feature>
<dbReference type="GeneID" id="25904168"/>
<feature type="compositionally biased region" description="Basic and acidic residues" evidence="1">
    <location>
        <begin position="36"/>
        <end position="54"/>
    </location>
</feature>
<name>A0A0L0G5B4_9EUKA</name>
<organism evidence="2 3">
    <name type="scientific">Sphaeroforma arctica JP610</name>
    <dbReference type="NCBI Taxonomy" id="667725"/>
    <lineage>
        <taxon>Eukaryota</taxon>
        <taxon>Ichthyosporea</taxon>
        <taxon>Ichthyophonida</taxon>
        <taxon>Sphaeroforma</taxon>
    </lineage>
</organism>
<dbReference type="EMBL" id="KQ241788">
    <property type="protein sequence ID" value="KNC84099.1"/>
    <property type="molecule type" value="Genomic_DNA"/>
</dbReference>
<accession>A0A0L0G5B4</accession>
<sequence>MDQSKSESTSYRHKTTIGEVALGQQPQNVAKASGEYVEHAMEQDVDGGSKERSKVTCQEQTGGELHVQSTYSNIKSDRESRDTMLDMA</sequence>
<evidence type="ECO:0000313" key="2">
    <source>
        <dbReference type="EMBL" id="KNC84099.1"/>
    </source>
</evidence>
<gene>
    <name evidence="2" type="ORF">SARC_03664</name>
</gene>
<dbReference type="Proteomes" id="UP000054560">
    <property type="component" value="Unassembled WGS sequence"/>
</dbReference>